<dbReference type="OrthoDB" id="9812747at2"/>
<dbReference type="InterPro" id="IPR011652">
    <property type="entry name" value="MORN_2"/>
</dbReference>
<gene>
    <name evidence="2" type="ORF">DF182_03665</name>
</gene>
<dbReference type="EMBL" id="QFFJ01000001">
    <property type="protein sequence ID" value="RBL91715.1"/>
    <property type="molecule type" value="Genomic_DNA"/>
</dbReference>
<feature type="signal peptide" evidence="1">
    <location>
        <begin position="1"/>
        <end position="21"/>
    </location>
</feature>
<dbReference type="Pfam" id="PF07661">
    <property type="entry name" value="MORN_2"/>
    <property type="match status" value="2"/>
</dbReference>
<dbReference type="RefSeq" id="WP_113614316.1">
    <property type="nucleotide sequence ID" value="NZ_QFFJ01000001.1"/>
</dbReference>
<dbReference type="AlphaFoldDB" id="A0A365Y1K1"/>
<keyword evidence="3" id="KW-1185">Reference proteome</keyword>
<organism evidence="2 3">
    <name type="scientific">Chitinophaga flava</name>
    <dbReference type="NCBI Taxonomy" id="2259036"/>
    <lineage>
        <taxon>Bacteria</taxon>
        <taxon>Pseudomonadati</taxon>
        <taxon>Bacteroidota</taxon>
        <taxon>Chitinophagia</taxon>
        <taxon>Chitinophagales</taxon>
        <taxon>Chitinophagaceae</taxon>
        <taxon>Chitinophaga</taxon>
    </lineage>
</organism>
<protein>
    <recommendedName>
        <fullName evidence="4">Toxin-antitoxin system YwqK family antitoxin</fullName>
    </recommendedName>
</protein>
<evidence type="ECO:0000256" key="1">
    <source>
        <dbReference type="SAM" id="SignalP"/>
    </source>
</evidence>
<evidence type="ECO:0000313" key="3">
    <source>
        <dbReference type="Proteomes" id="UP000253410"/>
    </source>
</evidence>
<evidence type="ECO:0008006" key="4">
    <source>
        <dbReference type="Google" id="ProtNLM"/>
    </source>
</evidence>
<keyword evidence="1" id="KW-0732">Signal</keyword>
<dbReference type="Proteomes" id="UP000253410">
    <property type="component" value="Unassembled WGS sequence"/>
</dbReference>
<name>A0A365Y1K1_9BACT</name>
<dbReference type="SUPFAM" id="SSF82185">
    <property type="entry name" value="Histone H3 K4-specific methyltransferase SET7/9 N-terminal domain"/>
    <property type="match status" value="1"/>
</dbReference>
<comment type="caution">
    <text evidence="2">The sequence shown here is derived from an EMBL/GenBank/DDBJ whole genome shotgun (WGS) entry which is preliminary data.</text>
</comment>
<evidence type="ECO:0000313" key="2">
    <source>
        <dbReference type="EMBL" id="RBL91715.1"/>
    </source>
</evidence>
<feature type="chain" id="PRO_5016868809" description="Toxin-antitoxin system YwqK family antitoxin" evidence="1">
    <location>
        <begin position="22"/>
        <end position="190"/>
    </location>
</feature>
<dbReference type="Gene3D" id="2.20.110.10">
    <property type="entry name" value="Histone H3 K4-specific methyltransferase SET7/9 N-terminal domain"/>
    <property type="match status" value="1"/>
</dbReference>
<proteinExistence type="predicted"/>
<sequence length="190" mass="21809">MKKILVPVIICISALLNQSQAQQVPDIKTNHITIRRNDTVYTFYTYNRSKKIVPKRDKYYYWYKTQQIIYTHGGYSGQVLDGDYTEFYPNKNLKAKGSFKKGLKTGIWHSWNPNGEFIQITTWKSGEKNGESFEYDSTGHLTSKSMYSNGQLHGPSTTYSSKGVEKTIIYKNGQLVPEKAPKDSSVKKIQ</sequence>
<accession>A0A365Y1K1</accession>
<reference evidence="2 3" key="1">
    <citation type="submission" date="2018-05" db="EMBL/GenBank/DDBJ databases">
        <title>Chitinophaga sp. K3CV102501T nov., isolated from isolated from a monsoon evergreen broad-leaved forest soil.</title>
        <authorList>
            <person name="Lv Y."/>
        </authorList>
    </citation>
    <scope>NUCLEOTIDE SEQUENCE [LARGE SCALE GENOMIC DNA]</scope>
    <source>
        <strain evidence="2 3">GDMCC 1.1325</strain>
    </source>
</reference>